<organism evidence="2 3">
    <name type="scientific">Permianibacter aggregans</name>
    <dbReference type="NCBI Taxonomy" id="1510150"/>
    <lineage>
        <taxon>Bacteria</taxon>
        <taxon>Pseudomonadati</taxon>
        <taxon>Pseudomonadota</taxon>
        <taxon>Gammaproteobacteria</taxon>
        <taxon>Pseudomonadales</taxon>
        <taxon>Pseudomonadaceae</taxon>
        <taxon>Permianibacter</taxon>
    </lineage>
</organism>
<dbReference type="OrthoDB" id="9787435at2"/>
<dbReference type="InterPro" id="IPR013154">
    <property type="entry name" value="ADH-like_N"/>
</dbReference>
<dbReference type="SUPFAM" id="SSF51735">
    <property type="entry name" value="NAD(P)-binding Rossmann-fold domains"/>
    <property type="match status" value="1"/>
</dbReference>
<dbReference type="InterPro" id="IPR036291">
    <property type="entry name" value="NAD(P)-bd_dom_sf"/>
</dbReference>
<proteinExistence type="predicted"/>
<dbReference type="PANTHER" id="PTHR45033:SF2">
    <property type="entry name" value="ZINC-TYPE ALCOHOL DEHYDROGENASE-LIKE PROTEIN C1773.06C"/>
    <property type="match status" value="1"/>
</dbReference>
<name>A0A4V6PWN7_9GAMM</name>
<keyword evidence="3" id="KW-1185">Reference proteome</keyword>
<dbReference type="InterPro" id="IPR013149">
    <property type="entry name" value="ADH-like_C"/>
</dbReference>
<dbReference type="PANTHER" id="PTHR45033">
    <property type="match status" value="1"/>
</dbReference>
<gene>
    <name evidence="2" type="ORF">EV696_11630</name>
</gene>
<dbReference type="Gene3D" id="3.90.180.10">
    <property type="entry name" value="Medium-chain alcohol dehydrogenases, catalytic domain"/>
    <property type="match status" value="1"/>
</dbReference>
<sequence>MNAPALKLTPYTQANQAASTYHGYRLRRDGGIESLGQFSAALPPLAEHEVQVRIRAVSLNHRDLLIAGDGSKPGEPVIPVSDGAGEVIAVGSKVKQWQPGDRVMLSFFPDWVDGIAEPSKIQRAFGGSIDGLLRDVAHANEHALVRIPEHLSFEQAATLPCAGLTAWNALLTEGQAQAGDTVVLLGTGGVSVWALQLAKAAGLKVFITSSQDHKLAWAKRQGAEVGINYRDTPEWSKEVLRHTDGLGVKLVLDVGGKNTLNQAIDSIQMGGTVALIGGVSGGFGGELAPLALSAGKKLVGIMVGSRAQLAQLAEFVSQHAIQPVLDKTFPFSEAKQAYRYLASGEHIGKVVITLY</sequence>
<dbReference type="Gene3D" id="3.40.50.720">
    <property type="entry name" value="NAD(P)-binding Rossmann-like Domain"/>
    <property type="match status" value="1"/>
</dbReference>
<dbReference type="GO" id="GO:0016491">
    <property type="term" value="F:oxidoreductase activity"/>
    <property type="evidence" value="ECO:0007669"/>
    <property type="project" value="InterPro"/>
</dbReference>
<dbReference type="InterPro" id="IPR011032">
    <property type="entry name" value="GroES-like_sf"/>
</dbReference>
<evidence type="ECO:0000259" key="1">
    <source>
        <dbReference type="SMART" id="SM00829"/>
    </source>
</evidence>
<dbReference type="EMBL" id="SNYM01000016">
    <property type="protein sequence ID" value="TDQ45927.1"/>
    <property type="molecule type" value="Genomic_DNA"/>
</dbReference>
<evidence type="ECO:0000313" key="3">
    <source>
        <dbReference type="Proteomes" id="UP000295375"/>
    </source>
</evidence>
<dbReference type="SMART" id="SM00829">
    <property type="entry name" value="PKS_ER"/>
    <property type="match status" value="1"/>
</dbReference>
<evidence type="ECO:0000313" key="2">
    <source>
        <dbReference type="EMBL" id="TDQ45927.1"/>
    </source>
</evidence>
<protein>
    <submittedName>
        <fullName evidence="2">NADPH:quinone reductase-like Zn-dependent oxidoreductase</fullName>
    </submittedName>
</protein>
<accession>A0A4V6PWN7</accession>
<dbReference type="SUPFAM" id="SSF50129">
    <property type="entry name" value="GroES-like"/>
    <property type="match status" value="1"/>
</dbReference>
<dbReference type="InterPro" id="IPR020843">
    <property type="entry name" value="ER"/>
</dbReference>
<dbReference type="CDD" id="cd08276">
    <property type="entry name" value="MDR7"/>
    <property type="match status" value="1"/>
</dbReference>
<dbReference type="InterPro" id="IPR052711">
    <property type="entry name" value="Zinc_ADH-like"/>
</dbReference>
<dbReference type="AlphaFoldDB" id="A0A4V6PWN7"/>
<reference evidence="2 3" key="1">
    <citation type="submission" date="2019-03" db="EMBL/GenBank/DDBJ databases">
        <title>Genomic Encyclopedia of Type Strains, Phase IV (KMG-IV): sequencing the most valuable type-strain genomes for metagenomic binning, comparative biology and taxonomic classification.</title>
        <authorList>
            <person name="Goeker M."/>
        </authorList>
    </citation>
    <scope>NUCLEOTIDE SEQUENCE [LARGE SCALE GENOMIC DNA]</scope>
    <source>
        <strain evidence="2 3">DSM 103792</strain>
    </source>
</reference>
<feature type="domain" description="Enoyl reductase (ER)" evidence="1">
    <location>
        <begin position="30"/>
        <end position="352"/>
    </location>
</feature>
<comment type="caution">
    <text evidence="2">The sequence shown here is derived from an EMBL/GenBank/DDBJ whole genome shotgun (WGS) entry which is preliminary data.</text>
</comment>
<dbReference type="Proteomes" id="UP000295375">
    <property type="component" value="Unassembled WGS sequence"/>
</dbReference>
<dbReference type="Pfam" id="PF08240">
    <property type="entry name" value="ADH_N"/>
    <property type="match status" value="1"/>
</dbReference>
<dbReference type="RefSeq" id="WP_133592286.1">
    <property type="nucleotide sequence ID" value="NZ_CP037953.1"/>
</dbReference>
<dbReference type="Pfam" id="PF00107">
    <property type="entry name" value="ADH_zinc_N"/>
    <property type="match status" value="1"/>
</dbReference>